<evidence type="ECO:0000256" key="1">
    <source>
        <dbReference type="ARBA" id="ARBA00004141"/>
    </source>
</evidence>
<evidence type="ECO:0000256" key="11">
    <source>
        <dbReference type="ARBA" id="ARBA00023303"/>
    </source>
</evidence>
<gene>
    <name evidence="14" type="ORF">Zmor_000410</name>
</gene>
<feature type="transmembrane region" description="Helical" evidence="13">
    <location>
        <begin position="68"/>
        <end position="86"/>
    </location>
</feature>
<evidence type="ECO:0000256" key="8">
    <source>
        <dbReference type="ARBA" id="ARBA00023065"/>
    </source>
</evidence>
<keyword evidence="9 13" id="KW-0472">Membrane</keyword>
<evidence type="ECO:0000313" key="15">
    <source>
        <dbReference type="Proteomes" id="UP001168821"/>
    </source>
</evidence>
<evidence type="ECO:0000256" key="9">
    <source>
        <dbReference type="ARBA" id="ARBA00023136"/>
    </source>
</evidence>
<keyword evidence="3 12" id="KW-0813">Transport</keyword>
<evidence type="ECO:0000256" key="2">
    <source>
        <dbReference type="ARBA" id="ARBA00007193"/>
    </source>
</evidence>
<keyword evidence="15" id="KW-1185">Reference proteome</keyword>
<keyword evidence="4 12" id="KW-0894">Sodium channel</keyword>
<reference evidence="14" key="1">
    <citation type="journal article" date="2023" name="G3 (Bethesda)">
        <title>Whole genome assemblies of Zophobas morio and Tenebrio molitor.</title>
        <authorList>
            <person name="Kaur S."/>
            <person name="Stinson S.A."/>
            <person name="diCenzo G.C."/>
        </authorList>
    </citation>
    <scope>NUCLEOTIDE SEQUENCE</scope>
    <source>
        <strain evidence="14">QUZm001</strain>
    </source>
</reference>
<keyword evidence="6 13" id="KW-1133">Transmembrane helix</keyword>
<dbReference type="Pfam" id="PF00858">
    <property type="entry name" value="ASC"/>
    <property type="match status" value="1"/>
</dbReference>
<dbReference type="AlphaFoldDB" id="A0AA38J4K2"/>
<dbReference type="InterPro" id="IPR001873">
    <property type="entry name" value="ENaC"/>
</dbReference>
<dbReference type="EMBL" id="JALNTZ010000001">
    <property type="protein sequence ID" value="KAJ3664872.1"/>
    <property type="molecule type" value="Genomic_DNA"/>
</dbReference>
<name>A0AA38J4K2_9CUCU</name>
<proteinExistence type="inferred from homology"/>
<dbReference type="PANTHER" id="PTHR11690:SF288">
    <property type="entry name" value="AMILORIDE-SENSITIVE NA+ CHANNEL-RELATED"/>
    <property type="match status" value="1"/>
</dbReference>
<keyword evidence="5 12" id="KW-0812">Transmembrane</keyword>
<comment type="similarity">
    <text evidence="2 12">Belongs to the amiloride-sensitive sodium channel (TC 1.A.6) family.</text>
</comment>
<organism evidence="14 15">
    <name type="scientific">Zophobas morio</name>
    <dbReference type="NCBI Taxonomy" id="2755281"/>
    <lineage>
        <taxon>Eukaryota</taxon>
        <taxon>Metazoa</taxon>
        <taxon>Ecdysozoa</taxon>
        <taxon>Arthropoda</taxon>
        <taxon>Hexapoda</taxon>
        <taxon>Insecta</taxon>
        <taxon>Pterygota</taxon>
        <taxon>Neoptera</taxon>
        <taxon>Endopterygota</taxon>
        <taxon>Coleoptera</taxon>
        <taxon>Polyphaga</taxon>
        <taxon>Cucujiformia</taxon>
        <taxon>Tenebrionidae</taxon>
        <taxon>Zophobas</taxon>
    </lineage>
</organism>
<evidence type="ECO:0000256" key="3">
    <source>
        <dbReference type="ARBA" id="ARBA00022448"/>
    </source>
</evidence>
<protein>
    <submittedName>
        <fullName evidence="14">Uncharacterized protein</fullName>
    </submittedName>
</protein>
<evidence type="ECO:0000256" key="6">
    <source>
        <dbReference type="ARBA" id="ARBA00022989"/>
    </source>
</evidence>
<keyword evidence="11 12" id="KW-0407">Ion channel</keyword>
<comment type="caution">
    <text evidence="14">The sequence shown here is derived from an EMBL/GenBank/DDBJ whole genome shotgun (WGS) entry which is preliminary data.</text>
</comment>
<comment type="subcellular location">
    <subcellularLocation>
        <location evidence="1">Membrane</location>
        <topology evidence="1">Multi-pass membrane protein</topology>
    </subcellularLocation>
</comment>
<evidence type="ECO:0000313" key="14">
    <source>
        <dbReference type="EMBL" id="KAJ3664872.1"/>
    </source>
</evidence>
<dbReference type="GO" id="GO:0015280">
    <property type="term" value="F:ligand-gated sodium channel activity"/>
    <property type="evidence" value="ECO:0007669"/>
    <property type="project" value="TreeGrafter"/>
</dbReference>
<keyword evidence="7" id="KW-0915">Sodium</keyword>
<evidence type="ECO:0000256" key="10">
    <source>
        <dbReference type="ARBA" id="ARBA00023201"/>
    </source>
</evidence>
<evidence type="ECO:0000256" key="4">
    <source>
        <dbReference type="ARBA" id="ARBA00022461"/>
    </source>
</evidence>
<sequence length="148" mass="17706">MNFVRQCFSRMTVYEMNERENKEIAKPHTKNEEGFWHNLRKYLREYAEVTGLQGFRYVAEKRSTAEKIIWSLLLIFSLYGCIYMISEIVYKYENSPVVVSFASQDTPLYKIPFPAVTICPEAKYNRWLFNYSDIFHRLKNNESVDETK</sequence>
<accession>A0AA38J4K2</accession>
<keyword evidence="10 12" id="KW-0739">Sodium transport</keyword>
<dbReference type="GO" id="GO:0005886">
    <property type="term" value="C:plasma membrane"/>
    <property type="evidence" value="ECO:0007669"/>
    <property type="project" value="TreeGrafter"/>
</dbReference>
<dbReference type="PANTHER" id="PTHR11690">
    <property type="entry name" value="AMILORIDE-SENSITIVE SODIUM CHANNEL-RELATED"/>
    <property type="match status" value="1"/>
</dbReference>
<dbReference type="Proteomes" id="UP001168821">
    <property type="component" value="Unassembled WGS sequence"/>
</dbReference>
<keyword evidence="8 12" id="KW-0406">Ion transport</keyword>
<evidence type="ECO:0000256" key="13">
    <source>
        <dbReference type="SAM" id="Phobius"/>
    </source>
</evidence>
<evidence type="ECO:0000256" key="7">
    <source>
        <dbReference type="ARBA" id="ARBA00023053"/>
    </source>
</evidence>
<evidence type="ECO:0000256" key="12">
    <source>
        <dbReference type="RuleBase" id="RU000679"/>
    </source>
</evidence>
<evidence type="ECO:0000256" key="5">
    <source>
        <dbReference type="ARBA" id="ARBA00022692"/>
    </source>
</evidence>